<name>A0ABQ2NFH6_9FLAO</name>
<comment type="caution">
    <text evidence="2">The sequence shown here is derived from an EMBL/GenBank/DDBJ whole genome shotgun (WGS) entry which is preliminary data.</text>
</comment>
<dbReference type="Proteomes" id="UP000620064">
    <property type="component" value="Unassembled WGS sequence"/>
</dbReference>
<sequence>MDDKEKKSISQLIIGGEWTALIVVGLAVCLLLMLIFKLITKDPEKLASKPLEIKYQITISNNTNKNFKDSISIVSIEENNKKLLEEINNSVKTQHERMESILSVQEDRSKLFTYGAGFLSILVALATFFGFKSINEIKKSTVETAEFEAKKIAEIEAKAEVQQNLEEIKKDIRNQINFEFKEKFENKELQVSDDFTNKLNESINTRISSLEEQIEKCCDKRSIERNSKVEEKKAGDNLETETTKEKIGDLFSDEYLSI</sequence>
<dbReference type="RefSeq" id="WP_188616492.1">
    <property type="nucleotide sequence ID" value="NZ_BMLV01000001.1"/>
</dbReference>
<keyword evidence="1" id="KW-0472">Membrane</keyword>
<protein>
    <submittedName>
        <fullName evidence="2">Uncharacterized protein</fullName>
    </submittedName>
</protein>
<accession>A0ABQ2NFH6</accession>
<feature type="transmembrane region" description="Helical" evidence="1">
    <location>
        <begin position="12"/>
        <end position="36"/>
    </location>
</feature>
<organism evidence="2 3">
    <name type="scientific">Cloacibacterium rupense</name>
    <dbReference type="NCBI Taxonomy" id="517423"/>
    <lineage>
        <taxon>Bacteria</taxon>
        <taxon>Pseudomonadati</taxon>
        <taxon>Bacteroidota</taxon>
        <taxon>Flavobacteriia</taxon>
        <taxon>Flavobacteriales</taxon>
        <taxon>Weeksellaceae</taxon>
    </lineage>
</organism>
<keyword evidence="3" id="KW-1185">Reference proteome</keyword>
<keyword evidence="1" id="KW-1133">Transmembrane helix</keyword>
<feature type="transmembrane region" description="Helical" evidence="1">
    <location>
        <begin position="111"/>
        <end position="131"/>
    </location>
</feature>
<reference evidence="3" key="1">
    <citation type="journal article" date="2019" name="Int. J. Syst. Evol. Microbiol.">
        <title>The Global Catalogue of Microorganisms (GCM) 10K type strain sequencing project: providing services to taxonomists for standard genome sequencing and annotation.</title>
        <authorList>
            <consortium name="The Broad Institute Genomics Platform"/>
            <consortium name="The Broad Institute Genome Sequencing Center for Infectious Disease"/>
            <person name="Wu L."/>
            <person name="Ma J."/>
        </authorList>
    </citation>
    <scope>NUCLEOTIDE SEQUENCE [LARGE SCALE GENOMIC DNA]</scope>
    <source>
        <strain evidence="3">CGMCC 1.7656</strain>
    </source>
</reference>
<gene>
    <name evidence="2" type="ORF">GCM10010992_04890</name>
</gene>
<evidence type="ECO:0000256" key="1">
    <source>
        <dbReference type="SAM" id="Phobius"/>
    </source>
</evidence>
<keyword evidence="1" id="KW-0812">Transmembrane</keyword>
<dbReference type="EMBL" id="BMLV01000001">
    <property type="protein sequence ID" value="GGP02052.1"/>
    <property type="molecule type" value="Genomic_DNA"/>
</dbReference>
<proteinExistence type="predicted"/>
<evidence type="ECO:0000313" key="3">
    <source>
        <dbReference type="Proteomes" id="UP000620064"/>
    </source>
</evidence>
<evidence type="ECO:0000313" key="2">
    <source>
        <dbReference type="EMBL" id="GGP02052.1"/>
    </source>
</evidence>